<comment type="caution">
    <text evidence="2">The sequence shown here is derived from an EMBL/GenBank/DDBJ whole genome shotgun (WGS) entry which is preliminary data.</text>
</comment>
<organism evidence="2 3">
    <name type="scientific">Mesorhabditis spiculigera</name>
    <dbReference type="NCBI Taxonomy" id="96644"/>
    <lineage>
        <taxon>Eukaryota</taxon>
        <taxon>Metazoa</taxon>
        <taxon>Ecdysozoa</taxon>
        <taxon>Nematoda</taxon>
        <taxon>Chromadorea</taxon>
        <taxon>Rhabditida</taxon>
        <taxon>Rhabditina</taxon>
        <taxon>Rhabditomorpha</taxon>
        <taxon>Rhabditoidea</taxon>
        <taxon>Rhabditidae</taxon>
        <taxon>Mesorhabditinae</taxon>
        <taxon>Mesorhabditis</taxon>
    </lineage>
</organism>
<accession>A0AA36G111</accession>
<dbReference type="Proteomes" id="UP001177023">
    <property type="component" value="Unassembled WGS sequence"/>
</dbReference>
<reference evidence="2" key="1">
    <citation type="submission" date="2023-06" db="EMBL/GenBank/DDBJ databases">
        <authorList>
            <person name="Delattre M."/>
        </authorList>
    </citation>
    <scope>NUCLEOTIDE SEQUENCE</scope>
    <source>
        <strain evidence="2">AF72</strain>
    </source>
</reference>
<dbReference type="InterPro" id="IPR036928">
    <property type="entry name" value="AS_sf"/>
</dbReference>
<dbReference type="GO" id="GO:0070681">
    <property type="term" value="P:glutaminyl-tRNAGln biosynthesis via transamidation"/>
    <property type="evidence" value="ECO:0007669"/>
    <property type="project" value="TreeGrafter"/>
</dbReference>
<dbReference type="EMBL" id="CATQJA010002587">
    <property type="protein sequence ID" value="CAJ0571930.1"/>
    <property type="molecule type" value="Genomic_DNA"/>
</dbReference>
<feature type="non-terminal residue" evidence="2">
    <location>
        <position position="1"/>
    </location>
</feature>
<feature type="domain" description="Amidase" evidence="1">
    <location>
        <begin position="209"/>
        <end position="304"/>
    </location>
</feature>
<proteinExistence type="predicted"/>
<name>A0AA36G111_9BILA</name>
<dbReference type="PANTHER" id="PTHR11895:SF7">
    <property type="entry name" value="GLUTAMYL-TRNA(GLN) AMIDOTRANSFERASE SUBUNIT A, MITOCHONDRIAL"/>
    <property type="match status" value="1"/>
</dbReference>
<dbReference type="GO" id="GO:0030956">
    <property type="term" value="C:glutamyl-tRNA(Gln) amidotransferase complex"/>
    <property type="evidence" value="ECO:0007669"/>
    <property type="project" value="TreeGrafter"/>
</dbReference>
<dbReference type="GO" id="GO:0005739">
    <property type="term" value="C:mitochondrion"/>
    <property type="evidence" value="ECO:0007669"/>
    <property type="project" value="TreeGrafter"/>
</dbReference>
<evidence type="ECO:0000313" key="2">
    <source>
        <dbReference type="EMBL" id="CAJ0571930.1"/>
    </source>
</evidence>
<dbReference type="Gene3D" id="3.90.1300.10">
    <property type="entry name" value="Amidase signature (AS) domain"/>
    <property type="match status" value="2"/>
</dbReference>
<keyword evidence="3" id="KW-1185">Reference proteome</keyword>
<dbReference type="Pfam" id="PF01425">
    <property type="entry name" value="Amidase"/>
    <property type="match status" value="2"/>
</dbReference>
<dbReference type="AlphaFoldDB" id="A0AA36G111"/>
<evidence type="ECO:0000313" key="3">
    <source>
        <dbReference type="Proteomes" id="UP001177023"/>
    </source>
</evidence>
<gene>
    <name evidence="2" type="ORF">MSPICULIGERA_LOCUS10328</name>
</gene>
<sequence length="314" mass="33551">MERIEAAIANAIKYRPLNALITETFDLARKQAQNAISQGIKPFPVVIKDCFTVEGVPTTCASKMLEGFMPQYSATAAQRLIDSGGCLIGKGNMDEFSMGTSSSLGHFGPVKNGLSKVESIDEDWIVPGGSSGGPGVAVQMGMADCALGSDTGGSVRNPAAFTGTFGFKPTYGRISRSGLIPLVNSLEAPAIFAQSASDCGKYFDVINRGEYFERALKVRRLIANEIYKVFDEVDLLLTPVAQGAPPLFSHLHAGNFSRESTDDFYTQSVNMAGVPAISIPLGEAEGLPLAIQLIANRKEDEMLLQAAQVLYQAR</sequence>
<dbReference type="GO" id="GO:0032543">
    <property type="term" value="P:mitochondrial translation"/>
    <property type="evidence" value="ECO:0007669"/>
    <property type="project" value="TreeGrafter"/>
</dbReference>
<dbReference type="InterPro" id="IPR000120">
    <property type="entry name" value="Amidase"/>
</dbReference>
<feature type="domain" description="Amidase" evidence="1">
    <location>
        <begin position="4"/>
        <end position="206"/>
    </location>
</feature>
<evidence type="ECO:0000259" key="1">
    <source>
        <dbReference type="Pfam" id="PF01425"/>
    </source>
</evidence>
<dbReference type="SUPFAM" id="SSF75304">
    <property type="entry name" value="Amidase signature (AS) enzymes"/>
    <property type="match status" value="2"/>
</dbReference>
<dbReference type="InterPro" id="IPR023631">
    <property type="entry name" value="Amidase_dom"/>
</dbReference>
<protein>
    <recommendedName>
        <fullName evidence="1">Amidase domain-containing protein</fullName>
    </recommendedName>
</protein>
<dbReference type="PANTHER" id="PTHR11895">
    <property type="entry name" value="TRANSAMIDASE"/>
    <property type="match status" value="1"/>
</dbReference>
<dbReference type="GO" id="GO:0050567">
    <property type="term" value="F:glutaminyl-tRNA synthase (glutamine-hydrolyzing) activity"/>
    <property type="evidence" value="ECO:0007669"/>
    <property type="project" value="TreeGrafter"/>
</dbReference>